<gene>
    <name evidence="8" type="ORF">Cvel_20067</name>
</gene>
<dbReference type="Pfam" id="PF03404">
    <property type="entry name" value="Mo-co_dimer"/>
    <property type="match status" value="1"/>
</dbReference>
<name>A0A0G4G3U1_9ALVE</name>
<accession>A0A0G4G3U1</accession>
<proteinExistence type="predicted"/>
<keyword evidence="4" id="KW-0560">Oxidoreductase</keyword>
<reference evidence="8" key="1">
    <citation type="submission" date="2014-11" db="EMBL/GenBank/DDBJ databases">
        <authorList>
            <person name="Otto D Thomas"/>
            <person name="Naeem Raeece"/>
        </authorList>
    </citation>
    <scope>NUCLEOTIDE SEQUENCE</scope>
</reference>
<dbReference type="GO" id="GO:0020037">
    <property type="term" value="F:heme binding"/>
    <property type="evidence" value="ECO:0007669"/>
    <property type="project" value="TreeGrafter"/>
</dbReference>
<evidence type="ECO:0000259" key="6">
    <source>
        <dbReference type="Pfam" id="PF00174"/>
    </source>
</evidence>
<dbReference type="Gene3D" id="3.90.420.10">
    <property type="entry name" value="Oxidoreductase, molybdopterin-binding domain"/>
    <property type="match status" value="1"/>
</dbReference>
<dbReference type="InterPro" id="IPR014756">
    <property type="entry name" value="Ig_E-set"/>
</dbReference>
<feature type="domain" description="Moybdenum cofactor oxidoreductase dimerisation" evidence="7">
    <location>
        <begin position="321"/>
        <end position="449"/>
    </location>
</feature>
<dbReference type="InterPro" id="IPR000572">
    <property type="entry name" value="OxRdtase_Mopterin-bd_dom"/>
</dbReference>
<dbReference type="SUPFAM" id="SSF81296">
    <property type="entry name" value="E set domains"/>
    <property type="match status" value="1"/>
</dbReference>
<evidence type="ECO:0000256" key="1">
    <source>
        <dbReference type="ARBA" id="ARBA00001924"/>
    </source>
</evidence>
<evidence type="ECO:0000259" key="7">
    <source>
        <dbReference type="Pfam" id="PF03404"/>
    </source>
</evidence>
<dbReference type="InterPro" id="IPR008335">
    <property type="entry name" value="Mopterin_OxRdtase_euk"/>
</dbReference>
<keyword evidence="3" id="KW-0479">Metal-binding</keyword>
<protein>
    <recommendedName>
        <fullName evidence="9">Oxidoreductase molybdopterin-binding domain-containing protein</fullName>
    </recommendedName>
</protein>
<dbReference type="GO" id="GO:0030151">
    <property type="term" value="F:molybdenum ion binding"/>
    <property type="evidence" value="ECO:0007669"/>
    <property type="project" value="InterPro"/>
</dbReference>
<dbReference type="GO" id="GO:0043546">
    <property type="term" value="F:molybdopterin cofactor binding"/>
    <property type="evidence" value="ECO:0007669"/>
    <property type="project" value="TreeGrafter"/>
</dbReference>
<feature type="domain" description="Oxidoreductase molybdopterin-binding" evidence="6">
    <location>
        <begin position="111"/>
        <end position="294"/>
    </location>
</feature>
<feature type="region of interest" description="Disordered" evidence="5">
    <location>
        <begin position="511"/>
        <end position="531"/>
    </location>
</feature>
<evidence type="ECO:0000256" key="3">
    <source>
        <dbReference type="ARBA" id="ARBA00022723"/>
    </source>
</evidence>
<dbReference type="AlphaFoldDB" id="A0A0G4G3U1"/>
<comment type="cofactor">
    <cofactor evidence="1">
        <name>Mo-molybdopterin</name>
        <dbReference type="ChEBI" id="CHEBI:71302"/>
    </cofactor>
</comment>
<dbReference type="Pfam" id="PF00174">
    <property type="entry name" value="Oxidored_molyb"/>
    <property type="match status" value="1"/>
</dbReference>
<feature type="region of interest" description="Disordered" evidence="5">
    <location>
        <begin position="1"/>
        <end position="45"/>
    </location>
</feature>
<dbReference type="Gene3D" id="2.60.40.650">
    <property type="match status" value="1"/>
</dbReference>
<evidence type="ECO:0000256" key="4">
    <source>
        <dbReference type="ARBA" id="ARBA00023002"/>
    </source>
</evidence>
<dbReference type="PhylomeDB" id="A0A0G4G3U1"/>
<dbReference type="InterPro" id="IPR036374">
    <property type="entry name" value="OxRdtase_Mopterin-bd_sf"/>
</dbReference>
<sequence>MATATLPTMQVKEGKLSEQTPLSLSRGSMDTDARSDNSADSQETYHTVRMIKSDVRYEGVADTPDDKWISPPRKPDMIRLTGKHPFNAEPSVGKLIESYITPQEHFYVRTHADTPQIDAETFECTVNGLVKKELVFKLKDLMKMPSTEVTYTQVCAGNRRKEQNMIKQGLGFSWGPCAVGTVTYTGVLLADILEMCGVTKEEAAFQEKGPWKERWVEFEGADTTRNGSYGTGLPLSWCLDRNMEVTVAYKINGEDLTADHGWPFRIAIPGAIGGRSVKWLRRITVIEGVSTHHWHLYDNKVFPPFVDANNVGKEGWWEKPEYAIMDLGVNGAICSPGVHECVKATDRGDGMTAVTLKGYAYSGGGHQVVRAEVSTDGGLIWKMARFTEERMSKTGKCWCWSFWEVDIEVPADKESIVLFRAFDNSMNVMPECPMWNVMGMMNNSWYRIMFTPTSDGFLRTIHPHWAPEDSPIHPKNVHARIADGNGFKNAPIQGDIVYAAATAAQQAPAAASAPVEKKQEKPAAPAAPAGPSVLSTLCKSPAVQQGAKLAAVAAGTVGLLMTLDSLKKGR</sequence>
<keyword evidence="2" id="KW-0500">Molybdenum</keyword>
<dbReference type="InterPro" id="IPR005066">
    <property type="entry name" value="MoCF_OxRdtse_dimer"/>
</dbReference>
<dbReference type="GO" id="GO:0008482">
    <property type="term" value="F:sulfite oxidase activity"/>
    <property type="evidence" value="ECO:0007669"/>
    <property type="project" value="TreeGrafter"/>
</dbReference>
<dbReference type="PANTHER" id="PTHR19372">
    <property type="entry name" value="SULFITE REDUCTASE"/>
    <property type="match status" value="1"/>
</dbReference>
<evidence type="ECO:0000256" key="5">
    <source>
        <dbReference type="SAM" id="MobiDB-lite"/>
    </source>
</evidence>
<dbReference type="EMBL" id="CDMZ01000855">
    <property type="protein sequence ID" value="CEM22736.1"/>
    <property type="molecule type" value="Genomic_DNA"/>
</dbReference>
<evidence type="ECO:0000256" key="2">
    <source>
        <dbReference type="ARBA" id="ARBA00022505"/>
    </source>
</evidence>
<dbReference type="PANTHER" id="PTHR19372:SF7">
    <property type="entry name" value="SULFITE OXIDASE, MITOCHONDRIAL"/>
    <property type="match status" value="1"/>
</dbReference>
<dbReference type="VEuPathDB" id="CryptoDB:Cvel_20067"/>
<dbReference type="GO" id="GO:0006790">
    <property type="term" value="P:sulfur compound metabolic process"/>
    <property type="evidence" value="ECO:0007669"/>
    <property type="project" value="TreeGrafter"/>
</dbReference>
<organism evidence="8">
    <name type="scientific">Chromera velia CCMP2878</name>
    <dbReference type="NCBI Taxonomy" id="1169474"/>
    <lineage>
        <taxon>Eukaryota</taxon>
        <taxon>Sar</taxon>
        <taxon>Alveolata</taxon>
        <taxon>Colpodellida</taxon>
        <taxon>Chromeraceae</taxon>
        <taxon>Chromera</taxon>
    </lineage>
</organism>
<dbReference type="PRINTS" id="PR00407">
    <property type="entry name" value="EUMOPTERIN"/>
</dbReference>
<feature type="compositionally biased region" description="Polar residues" evidence="5">
    <location>
        <begin position="17"/>
        <end position="28"/>
    </location>
</feature>
<dbReference type="SUPFAM" id="SSF56524">
    <property type="entry name" value="Oxidoreductase molybdopterin-binding domain"/>
    <property type="match status" value="1"/>
</dbReference>
<evidence type="ECO:0000313" key="8">
    <source>
        <dbReference type="EMBL" id="CEM22736.1"/>
    </source>
</evidence>
<evidence type="ECO:0008006" key="9">
    <source>
        <dbReference type="Google" id="ProtNLM"/>
    </source>
</evidence>